<evidence type="ECO:0000256" key="1">
    <source>
        <dbReference type="ARBA" id="ARBA00004496"/>
    </source>
</evidence>
<dbReference type="Pfam" id="PF13855">
    <property type="entry name" value="LRR_8"/>
    <property type="match status" value="1"/>
</dbReference>
<dbReference type="InterPro" id="IPR032675">
    <property type="entry name" value="LRR_dom_sf"/>
</dbReference>
<feature type="compositionally biased region" description="Low complexity" evidence="5">
    <location>
        <begin position="597"/>
        <end position="607"/>
    </location>
</feature>
<accession>A0A409YWM3</accession>
<dbReference type="EMBL" id="NHYE01000131">
    <property type="protein sequence ID" value="PPR07392.1"/>
    <property type="molecule type" value="Genomic_DNA"/>
</dbReference>
<evidence type="ECO:0000256" key="5">
    <source>
        <dbReference type="SAM" id="MobiDB-lite"/>
    </source>
</evidence>
<proteinExistence type="predicted"/>
<dbReference type="STRING" id="231916.A0A409YWM3"/>
<name>A0A409YWM3_9AGAR</name>
<feature type="region of interest" description="Disordered" evidence="5">
    <location>
        <begin position="595"/>
        <end position="624"/>
    </location>
</feature>
<dbReference type="OrthoDB" id="676979at2759"/>
<dbReference type="FunCoup" id="A0A409YWM3">
    <property type="interactions" value="268"/>
</dbReference>
<comment type="caution">
    <text evidence="6">The sequence shown here is derived from an EMBL/GenBank/DDBJ whole genome shotgun (WGS) entry which is preliminary data.</text>
</comment>
<keyword evidence="4" id="KW-0677">Repeat</keyword>
<dbReference type="PANTHER" id="PTHR15454">
    <property type="entry name" value="NISCHARIN RELATED"/>
    <property type="match status" value="1"/>
</dbReference>
<evidence type="ECO:0000256" key="3">
    <source>
        <dbReference type="ARBA" id="ARBA00022614"/>
    </source>
</evidence>
<dbReference type="InterPro" id="IPR003591">
    <property type="entry name" value="Leu-rich_rpt_typical-subtyp"/>
</dbReference>
<dbReference type="PANTHER" id="PTHR15454:SF69">
    <property type="entry name" value="SERINE_THREONINE-PROTEIN KINASE 11-INTERACTING PROTEIN"/>
    <property type="match status" value="1"/>
</dbReference>
<dbReference type="Proteomes" id="UP000284706">
    <property type="component" value="Unassembled WGS sequence"/>
</dbReference>
<evidence type="ECO:0000313" key="7">
    <source>
        <dbReference type="Proteomes" id="UP000284706"/>
    </source>
</evidence>
<sequence>MEKEAGDDYIRRLAAFIRTNEKGLAEAAFVRRKQKPSPLPWPLSPPKPVVLSTDTHHLFYVLIRLEALGFNVGLLDVPVISPSRPMSYVNIFPVQKDPETLSLASLRSSLSLVSNISLSGSWWTAHDRSTIDGELKYIYSSFTKIPALSIHAPGRKVVAELLDQSGHNAVALDVFKNLQRLECNDIDPRVLLGWDRLADSLGSLTIKRSGLDDISQVFLQAVVLDQARRHGQGHQLEHSNMTPIQRSIPLPSDTHHVDVEGEGNGRQLTGASPSIPSSKWCSLKHLYLPDNSLTSFPSEVIPYLTSLTHLDLSSNLFVAVPSSLAELTNLVSLNISDNLIDSVQGISLSLGQILYINLAHNRLESLCGLERLLALERIDLRHNLLDESSEIGRLTALPNLSDIWLEGNPFTESEEDFRVACFSHFSKEDRQIRLDGNYPSLYEKRNLASAERLPSVVSKSTSSAPVISIERSRTPTTGTGATPRNELPFSTGASHKRKKVKRIVDLEETYRINPGNRSGRESNLGSISEGGTKIDFGNDLAWSSASGDLLHMRRRLNESVRHTHNGAQVIPSSLQPVGLPSLIRQHSRHRTEYVIRSSSSSVGQSESFLGPDELEGSSSKSERRRARVSASLFEPATMQADNEIFEDDSMDIYRKRIESLKQDMGDSWLKVYSQTHSP</sequence>
<dbReference type="PROSITE" id="PS51450">
    <property type="entry name" value="LRR"/>
    <property type="match status" value="2"/>
</dbReference>
<keyword evidence="2" id="KW-0963">Cytoplasm</keyword>
<comment type="subcellular location">
    <subcellularLocation>
        <location evidence="1">Cytoplasm</location>
    </subcellularLocation>
</comment>
<reference evidence="6 7" key="1">
    <citation type="journal article" date="2018" name="Evol. Lett.">
        <title>Horizontal gene cluster transfer increased hallucinogenic mushroom diversity.</title>
        <authorList>
            <person name="Reynolds H.T."/>
            <person name="Vijayakumar V."/>
            <person name="Gluck-Thaler E."/>
            <person name="Korotkin H.B."/>
            <person name="Matheny P.B."/>
            <person name="Slot J.C."/>
        </authorList>
    </citation>
    <scope>NUCLEOTIDE SEQUENCE [LARGE SCALE GENOMIC DNA]</scope>
    <source>
        <strain evidence="6 7">SRW20</strain>
    </source>
</reference>
<dbReference type="SUPFAM" id="SSF52075">
    <property type="entry name" value="Outer arm dynein light chain 1"/>
    <property type="match status" value="1"/>
</dbReference>
<feature type="compositionally biased region" description="Low complexity" evidence="5">
    <location>
        <begin position="474"/>
        <end position="484"/>
    </location>
</feature>
<dbReference type="Gene3D" id="3.80.10.10">
    <property type="entry name" value="Ribonuclease Inhibitor"/>
    <property type="match status" value="2"/>
</dbReference>
<dbReference type="AlphaFoldDB" id="A0A409YWM3"/>
<evidence type="ECO:0000256" key="4">
    <source>
        <dbReference type="ARBA" id="ARBA00022737"/>
    </source>
</evidence>
<dbReference type="InParanoid" id="A0A409YWM3"/>
<evidence type="ECO:0000256" key="2">
    <source>
        <dbReference type="ARBA" id="ARBA00022490"/>
    </source>
</evidence>
<keyword evidence="7" id="KW-1185">Reference proteome</keyword>
<protein>
    <submittedName>
        <fullName evidence="6">Uncharacterized protein</fullName>
    </submittedName>
</protein>
<feature type="region of interest" description="Disordered" evidence="5">
    <location>
        <begin position="473"/>
        <end position="494"/>
    </location>
</feature>
<dbReference type="GO" id="GO:0005737">
    <property type="term" value="C:cytoplasm"/>
    <property type="evidence" value="ECO:0007669"/>
    <property type="project" value="UniProtKB-SubCell"/>
</dbReference>
<dbReference type="SMART" id="SM00369">
    <property type="entry name" value="LRR_TYP"/>
    <property type="match status" value="4"/>
</dbReference>
<evidence type="ECO:0000313" key="6">
    <source>
        <dbReference type="EMBL" id="PPR07392.1"/>
    </source>
</evidence>
<keyword evidence="3" id="KW-0433">Leucine-rich repeat</keyword>
<gene>
    <name evidence="6" type="ORF">CVT26_013708</name>
</gene>
<organism evidence="6 7">
    <name type="scientific">Gymnopilus dilepis</name>
    <dbReference type="NCBI Taxonomy" id="231916"/>
    <lineage>
        <taxon>Eukaryota</taxon>
        <taxon>Fungi</taxon>
        <taxon>Dikarya</taxon>
        <taxon>Basidiomycota</taxon>
        <taxon>Agaricomycotina</taxon>
        <taxon>Agaricomycetes</taxon>
        <taxon>Agaricomycetidae</taxon>
        <taxon>Agaricales</taxon>
        <taxon>Agaricineae</taxon>
        <taxon>Hymenogastraceae</taxon>
        <taxon>Gymnopilus</taxon>
    </lineage>
</organism>
<dbReference type="InterPro" id="IPR001611">
    <property type="entry name" value="Leu-rich_rpt"/>
</dbReference>